<accession>A0A3Q9GC45</accession>
<dbReference type="EMBL" id="RYER01000021">
    <property type="protein sequence ID" value="RUO13510.1"/>
    <property type="molecule type" value="Genomic_DNA"/>
</dbReference>
<evidence type="ECO:0000313" key="2">
    <source>
        <dbReference type="EMBL" id="RUO13510.1"/>
    </source>
</evidence>
<reference evidence="3 4" key="1">
    <citation type="submission" date="2018-12" db="EMBL/GenBank/DDBJ databases">
        <title>Persistence of Moraxella catarrhalis in Chronic Obstructive Pulmonary Disease and Regulation of the Hag/MID Adhesin.</title>
        <authorList>
            <person name="Murphy T."/>
            <person name="Zhao X."/>
            <person name="Vyas G."/>
            <person name="Aluvathingal J."/>
            <person name="Nadendla S."/>
            <person name="Tallon L."/>
            <person name="Tettelin H."/>
        </authorList>
    </citation>
    <scope>NUCLEOTIDE SEQUENCE [LARGE SCALE GENOMIC DNA]</scope>
    <source>
        <strain evidence="2 3">173P27B1</strain>
        <strain evidence="1 4">46P58B1</strain>
    </source>
</reference>
<dbReference type="EMBL" id="CP034662">
    <property type="protein sequence ID" value="AZQ93818.1"/>
    <property type="molecule type" value="Genomic_DNA"/>
</dbReference>
<keyword evidence="3" id="KW-1185">Reference proteome</keyword>
<dbReference type="Proteomes" id="UP000268436">
    <property type="component" value="Unassembled WGS sequence"/>
</dbReference>
<proteinExistence type="predicted"/>
<organism evidence="1 4">
    <name type="scientific">Moraxella catarrhalis</name>
    <name type="common">Branhamella catarrhalis</name>
    <dbReference type="NCBI Taxonomy" id="480"/>
    <lineage>
        <taxon>Bacteria</taxon>
        <taxon>Pseudomonadati</taxon>
        <taxon>Pseudomonadota</taxon>
        <taxon>Gammaproteobacteria</taxon>
        <taxon>Moraxellales</taxon>
        <taxon>Moraxellaceae</taxon>
        <taxon>Moraxella</taxon>
    </lineage>
</organism>
<sequence length="42" mass="4904">MTWLGLIINNAYHTKKMPINTTNTPRLVMNDSYKKVHMVNLT</sequence>
<protein>
    <submittedName>
        <fullName evidence="1">Uncharacterized protein</fullName>
    </submittedName>
</protein>
<evidence type="ECO:0000313" key="1">
    <source>
        <dbReference type="EMBL" id="AZQ93818.1"/>
    </source>
</evidence>
<name>A0A3Q9GC45_MORCA</name>
<gene>
    <name evidence="1" type="ORF">EJK53_0665</name>
    <name evidence="2" type="ORF">EJK54_0276</name>
</gene>
<dbReference type="AlphaFoldDB" id="A0A3Q9GC45"/>
<dbReference type="Proteomes" id="UP000280228">
    <property type="component" value="Chromosome"/>
</dbReference>
<evidence type="ECO:0000313" key="4">
    <source>
        <dbReference type="Proteomes" id="UP000280228"/>
    </source>
</evidence>
<evidence type="ECO:0000313" key="3">
    <source>
        <dbReference type="Proteomes" id="UP000268436"/>
    </source>
</evidence>